<accession>A0A2I8VRF2</accession>
<geneLocation type="plasmid" evidence="2">
    <name>unnamed2</name>
</geneLocation>
<organism evidence="2 3">
    <name type="scientific">Salinigranum rubrum</name>
    <dbReference type="NCBI Taxonomy" id="755307"/>
    <lineage>
        <taxon>Archaea</taxon>
        <taxon>Methanobacteriati</taxon>
        <taxon>Methanobacteriota</taxon>
        <taxon>Stenosarchaea group</taxon>
        <taxon>Halobacteria</taxon>
        <taxon>Halobacteriales</taxon>
        <taxon>Haloferacaceae</taxon>
        <taxon>Salinigranum</taxon>
    </lineage>
</organism>
<evidence type="ECO:0000256" key="1">
    <source>
        <dbReference type="SAM" id="MobiDB-lite"/>
    </source>
</evidence>
<protein>
    <submittedName>
        <fullName evidence="2">Uncharacterized protein</fullName>
    </submittedName>
</protein>
<feature type="compositionally biased region" description="Polar residues" evidence="1">
    <location>
        <begin position="7"/>
        <end position="19"/>
    </location>
</feature>
<dbReference type="EMBL" id="CP026311">
    <property type="protein sequence ID" value="AUV84434.1"/>
    <property type="molecule type" value="Genomic_DNA"/>
</dbReference>
<dbReference type="AlphaFoldDB" id="A0A2I8VRF2"/>
<keyword evidence="3" id="KW-1185">Reference proteome</keyword>
<proteinExistence type="predicted"/>
<evidence type="ECO:0000313" key="2">
    <source>
        <dbReference type="EMBL" id="AUV84434.1"/>
    </source>
</evidence>
<dbReference type="Proteomes" id="UP000236584">
    <property type="component" value="Plasmid unnamed2"/>
</dbReference>
<dbReference type="KEGG" id="srub:C2R22_23140"/>
<evidence type="ECO:0000313" key="3">
    <source>
        <dbReference type="Proteomes" id="UP000236584"/>
    </source>
</evidence>
<reference evidence="2 3" key="1">
    <citation type="submission" date="2018-01" db="EMBL/GenBank/DDBJ databases">
        <title>Complete genome sequence of Salinigranum rubrum GX10T, an extremely halophilic archaeon isolated from a marine solar saltern.</title>
        <authorList>
            <person name="Han S."/>
        </authorList>
    </citation>
    <scope>NUCLEOTIDE SEQUENCE [LARGE SCALE GENOMIC DNA]</scope>
    <source>
        <strain evidence="2 3">GX10</strain>
        <plasmid evidence="3">Plasmid unnamed2</plasmid>
    </source>
</reference>
<sequence>MSMENPGHNQSVAHNSSDCSPARNWRESAERLETLGGTRDAPASAIRDSVHNPNNGNTLLCLKFKLIGTLNRRPTAYAISVTDTGWCGAASYSRGLNTQKV</sequence>
<gene>
    <name evidence="2" type="ORF">C2R22_23140</name>
</gene>
<keyword evidence="2" id="KW-0614">Plasmid</keyword>
<name>A0A2I8VRF2_9EURY</name>
<feature type="region of interest" description="Disordered" evidence="1">
    <location>
        <begin position="1"/>
        <end position="50"/>
    </location>
</feature>
<feature type="compositionally biased region" description="Basic and acidic residues" evidence="1">
    <location>
        <begin position="24"/>
        <end position="33"/>
    </location>
</feature>